<reference evidence="4 5" key="1">
    <citation type="submission" date="2018-06" db="EMBL/GenBank/DDBJ databases">
        <title>Lujinxingia sediminis gen. nov. sp. nov., a new facultative anaerobic member of the class Deltaproteobacteria, and proposal of Lujinxingaceae fam. nov.</title>
        <authorList>
            <person name="Guo L.-Y."/>
            <person name="Li C.-M."/>
            <person name="Wang S."/>
            <person name="Du Z.-J."/>
        </authorList>
    </citation>
    <scope>NUCLEOTIDE SEQUENCE [LARGE SCALE GENOMIC DNA]</scope>
    <source>
        <strain evidence="4 5">FA350</strain>
    </source>
</reference>
<dbReference type="InterPro" id="IPR051727">
    <property type="entry name" value="DnaJ_C3_Co-chaperones"/>
</dbReference>
<dbReference type="EMBL" id="CP030032">
    <property type="protein sequence ID" value="AWV89319.1"/>
    <property type="molecule type" value="Genomic_DNA"/>
</dbReference>
<proteinExistence type="predicted"/>
<keyword evidence="3" id="KW-0256">Endoplasmic reticulum</keyword>
<dbReference type="AlphaFoldDB" id="A0A2Z4FK42"/>
<dbReference type="GO" id="GO:0051787">
    <property type="term" value="F:misfolded protein binding"/>
    <property type="evidence" value="ECO:0007669"/>
    <property type="project" value="TreeGrafter"/>
</dbReference>
<sequence length="255" mass="29178">MAGNIDEARRKIDAMYARIQNEDYYKLLGLNPDTADKASVVQQFRVKAREWHADRWGGVDLDADSRRKIQEIFAALNAAHQTLSDPEKRSDYDFNQQAGDQNIVNIIDAEGAFRRGKTMLQTGSYNGAHEQFRRAVELHPEEEEYLAHFLYTEYLQIPKTDAGVPQQTQRANEIHDTLNSISTKHPENDSILTFLGVVCLGLGQQTKANNLFTAALQHNPRNVEAQRQQRLISMRKERGNNKGFFAKLMEKFRAK</sequence>
<evidence type="ECO:0000256" key="3">
    <source>
        <dbReference type="ARBA" id="ARBA00022824"/>
    </source>
</evidence>
<dbReference type="Proteomes" id="UP000249799">
    <property type="component" value="Chromosome"/>
</dbReference>
<accession>A0A2Z4FK42</accession>
<keyword evidence="5" id="KW-1185">Reference proteome</keyword>
<dbReference type="GO" id="GO:0051087">
    <property type="term" value="F:protein-folding chaperone binding"/>
    <property type="evidence" value="ECO:0007669"/>
    <property type="project" value="TreeGrafter"/>
</dbReference>
<dbReference type="SMART" id="SM00271">
    <property type="entry name" value="DnaJ"/>
    <property type="match status" value="1"/>
</dbReference>
<keyword evidence="2" id="KW-0732">Signal</keyword>
<evidence type="ECO:0000256" key="2">
    <source>
        <dbReference type="ARBA" id="ARBA00022729"/>
    </source>
</evidence>
<dbReference type="InterPro" id="IPR011990">
    <property type="entry name" value="TPR-like_helical_dom_sf"/>
</dbReference>
<dbReference type="GO" id="GO:0034975">
    <property type="term" value="P:protein folding in endoplasmic reticulum"/>
    <property type="evidence" value="ECO:0007669"/>
    <property type="project" value="TreeGrafter"/>
</dbReference>
<dbReference type="RefSeq" id="WP_111333730.1">
    <property type="nucleotide sequence ID" value="NZ_CP030032.1"/>
</dbReference>
<gene>
    <name evidence="4" type="ORF">DN745_08200</name>
</gene>
<name>A0A2Z4FK42_9DELT</name>
<dbReference type="Gene3D" id="1.10.287.110">
    <property type="entry name" value="DnaJ domain"/>
    <property type="match status" value="1"/>
</dbReference>
<dbReference type="InterPro" id="IPR001623">
    <property type="entry name" value="DnaJ_domain"/>
</dbReference>
<dbReference type="PROSITE" id="PS50005">
    <property type="entry name" value="TPR"/>
    <property type="match status" value="1"/>
</dbReference>
<dbReference type="OrthoDB" id="9779889at2"/>
<dbReference type="InterPro" id="IPR019734">
    <property type="entry name" value="TPR_rpt"/>
</dbReference>
<comment type="subcellular location">
    <subcellularLocation>
        <location evidence="1">Endoplasmic reticulum</location>
    </subcellularLocation>
</comment>
<dbReference type="PROSITE" id="PS50076">
    <property type="entry name" value="DNAJ_2"/>
    <property type="match status" value="1"/>
</dbReference>
<evidence type="ECO:0000313" key="4">
    <source>
        <dbReference type="EMBL" id="AWV89319.1"/>
    </source>
</evidence>
<dbReference type="InterPro" id="IPR018253">
    <property type="entry name" value="DnaJ_domain_CS"/>
</dbReference>
<dbReference type="PANTHER" id="PTHR44140">
    <property type="entry name" value="LD25575P"/>
    <property type="match status" value="1"/>
</dbReference>
<protein>
    <submittedName>
        <fullName evidence="4">Uncharacterized protein</fullName>
    </submittedName>
</protein>
<organism evidence="4 5">
    <name type="scientific">Bradymonas sediminis</name>
    <dbReference type="NCBI Taxonomy" id="1548548"/>
    <lineage>
        <taxon>Bacteria</taxon>
        <taxon>Deltaproteobacteria</taxon>
        <taxon>Bradymonadales</taxon>
        <taxon>Bradymonadaceae</taxon>
        <taxon>Bradymonas</taxon>
    </lineage>
</organism>
<dbReference type="SUPFAM" id="SSF48452">
    <property type="entry name" value="TPR-like"/>
    <property type="match status" value="1"/>
</dbReference>
<dbReference type="PROSITE" id="PS00636">
    <property type="entry name" value="DNAJ_1"/>
    <property type="match status" value="1"/>
</dbReference>
<dbReference type="Pfam" id="PF00226">
    <property type="entry name" value="DnaJ"/>
    <property type="match status" value="1"/>
</dbReference>
<dbReference type="SUPFAM" id="SSF46565">
    <property type="entry name" value="Chaperone J-domain"/>
    <property type="match status" value="1"/>
</dbReference>
<dbReference type="PANTHER" id="PTHR44140:SF2">
    <property type="entry name" value="LD25575P"/>
    <property type="match status" value="1"/>
</dbReference>
<dbReference type="KEGG" id="bsed:DN745_08200"/>
<evidence type="ECO:0000256" key="1">
    <source>
        <dbReference type="ARBA" id="ARBA00004240"/>
    </source>
</evidence>
<evidence type="ECO:0000313" key="5">
    <source>
        <dbReference type="Proteomes" id="UP000249799"/>
    </source>
</evidence>
<dbReference type="InterPro" id="IPR036869">
    <property type="entry name" value="J_dom_sf"/>
</dbReference>
<dbReference type="CDD" id="cd06257">
    <property type="entry name" value="DnaJ"/>
    <property type="match status" value="1"/>
</dbReference>
<dbReference type="Gene3D" id="1.25.40.10">
    <property type="entry name" value="Tetratricopeptide repeat domain"/>
    <property type="match status" value="1"/>
</dbReference>